<protein>
    <submittedName>
        <fullName evidence="2">Uncharacterized protein</fullName>
    </submittedName>
</protein>
<dbReference type="EMBL" id="SPQC01000080">
    <property type="protein sequence ID" value="TFU19523.1"/>
    <property type="molecule type" value="Genomic_DNA"/>
</dbReference>
<feature type="chain" id="PRO_5021486886" evidence="1">
    <location>
        <begin position="35"/>
        <end position="227"/>
    </location>
</feature>
<feature type="signal peptide" evidence="1">
    <location>
        <begin position="1"/>
        <end position="34"/>
    </location>
</feature>
<proteinExistence type="predicted"/>
<dbReference type="Proteomes" id="UP000297951">
    <property type="component" value="Unassembled WGS sequence"/>
</dbReference>
<name>A0A4Y9F008_9MICC</name>
<dbReference type="OrthoDB" id="5018199at2"/>
<dbReference type="RefSeq" id="WP_135014018.1">
    <property type="nucleotide sequence ID" value="NZ_JADGLK010000080.1"/>
</dbReference>
<sequence length="227" mass="23877">MTLVKKISTGAATAFLACGAVVGAGLATPSHAVAEGNQQSSQAVLHSFRGEIEKQVLSGDSNAKIDLDKFDSLTKEQKLELMGYLDGSVPMPSESVGNMQVDKSSGVVNSSGVAFRSVSSVKDVWATEAFTFAGIKISETKATGKYEVTGDSINTLSQGCIVERSYNPVQSINSENNGHFVSGGKAVFECKVTSVYGIPNVAEASKRENIQFIEANANGEVVGNGWR</sequence>
<keyword evidence="1" id="KW-0732">Signal</keyword>
<reference evidence="2 3" key="1">
    <citation type="submission" date="2019-03" db="EMBL/GenBank/DDBJ databases">
        <title>Diversity of the mouse oral microbiome.</title>
        <authorList>
            <person name="Joseph S."/>
            <person name="Aduse-Opoku J."/>
            <person name="Curtis M."/>
            <person name="Wade W."/>
            <person name="Hashim A."/>
        </authorList>
    </citation>
    <scope>NUCLEOTIDE SEQUENCE [LARGE SCALE GENOMIC DNA]</scope>
    <source>
        <strain evidence="3">irhom_31</strain>
    </source>
</reference>
<evidence type="ECO:0000256" key="1">
    <source>
        <dbReference type="SAM" id="SignalP"/>
    </source>
</evidence>
<dbReference type="PROSITE" id="PS51257">
    <property type="entry name" value="PROKAR_LIPOPROTEIN"/>
    <property type="match status" value="1"/>
</dbReference>
<evidence type="ECO:0000313" key="3">
    <source>
        <dbReference type="Proteomes" id="UP000297951"/>
    </source>
</evidence>
<evidence type="ECO:0000313" key="2">
    <source>
        <dbReference type="EMBL" id="TFU19523.1"/>
    </source>
</evidence>
<accession>A0A4Y9F008</accession>
<organism evidence="2 3">
    <name type="scientific">Rothia nasimurium</name>
    <dbReference type="NCBI Taxonomy" id="85336"/>
    <lineage>
        <taxon>Bacteria</taxon>
        <taxon>Bacillati</taxon>
        <taxon>Actinomycetota</taxon>
        <taxon>Actinomycetes</taxon>
        <taxon>Micrococcales</taxon>
        <taxon>Micrococcaceae</taxon>
        <taxon>Rothia</taxon>
    </lineage>
</organism>
<comment type="caution">
    <text evidence="2">The sequence shown here is derived from an EMBL/GenBank/DDBJ whole genome shotgun (WGS) entry which is preliminary data.</text>
</comment>
<gene>
    <name evidence="2" type="ORF">E4U03_12335</name>
</gene>
<dbReference type="AlphaFoldDB" id="A0A4Y9F008"/>